<accession>A0ABT4LFP8</accession>
<organism evidence="2 3">
    <name type="scientific">Kiloniella laminariae</name>
    <dbReference type="NCBI Taxonomy" id="454162"/>
    <lineage>
        <taxon>Bacteria</taxon>
        <taxon>Pseudomonadati</taxon>
        <taxon>Pseudomonadota</taxon>
        <taxon>Alphaproteobacteria</taxon>
        <taxon>Rhodospirillales</taxon>
        <taxon>Kiloniellaceae</taxon>
        <taxon>Kiloniella</taxon>
    </lineage>
</organism>
<dbReference type="SUPFAM" id="SSF53850">
    <property type="entry name" value="Periplasmic binding protein-like II"/>
    <property type="match status" value="1"/>
</dbReference>
<feature type="domain" description="Solute-binding protein family 3/N-terminal" evidence="1">
    <location>
        <begin position="3"/>
        <end position="233"/>
    </location>
</feature>
<dbReference type="Pfam" id="PF00497">
    <property type="entry name" value="SBP_bac_3"/>
    <property type="match status" value="1"/>
</dbReference>
<gene>
    <name evidence="2" type="ORF">O4H49_00160</name>
</gene>
<sequence>MGFPPFTYLEKEVPDKPQRELTGASYELISLVFSEAGIPAKVELAPWKRCLASVARFSVEGDFEIFLDGSSNREREGLYLRTQPVYLATRAIYYSKKNLPRATQIPELAALNQYRLCGIAGYNLQWLRLYSVTQSVDQTTYSYDQAFHKLDEGRCDFVIGYKEQVEGLIKEGDLALPKDVEILKNMIFPTETFYLWISRNSERADHLLQIVNDGIALLQQDGRYEDIFLRYVKDEMLVR</sequence>
<comment type="caution">
    <text evidence="2">The sequence shown here is derived from an EMBL/GenBank/DDBJ whole genome shotgun (WGS) entry which is preliminary data.</text>
</comment>
<evidence type="ECO:0000313" key="2">
    <source>
        <dbReference type="EMBL" id="MCZ4279166.1"/>
    </source>
</evidence>
<dbReference type="Gene3D" id="3.40.190.10">
    <property type="entry name" value="Periplasmic binding protein-like II"/>
    <property type="match status" value="2"/>
</dbReference>
<dbReference type="Proteomes" id="UP001069802">
    <property type="component" value="Unassembled WGS sequence"/>
</dbReference>
<keyword evidence="3" id="KW-1185">Reference proteome</keyword>
<evidence type="ECO:0000259" key="1">
    <source>
        <dbReference type="Pfam" id="PF00497"/>
    </source>
</evidence>
<dbReference type="EMBL" id="JAPWGY010000001">
    <property type="protein sequence ID" value="MCZ4279166.1"/>
    <property type="molecule type" value="Genomic_DNA"/>
</dbReference>
<evidence type="ECO:0000313" key="3">
    <source>
        <dbReference type="Proteomes" id="UP001069802"/>
    </source>
</evidence>
<dbReference type="InterPro" id="IPR001638">
    <property type="entry name" value="Solute-binding_3/MltF_N"/>
</dbReference>
<protein>
    <submittedName>
        <fullName evidence="2">Transporter substrate-binding domain-containing protein</fullName>
    </submittedName>
</protein>
<dbReference type="RefSeq" id="WP_269421382.1">
    <property type="nucleotide sequence ID" value="NZ_JAPWGY010000001.1"/>
</dbReference>
<name>A0ABT4LFP8_9PROT</name>
<reference evidence="2" key="1">
    <citation type="submission" date="2022-12" db="EMBL/GenBank/DDBJ databases">
        <title>Bacterial isolates from different developmental stages of Nematostella vectensis.</title>
        <authorList>
            <person name="Fraune S."/>
        </authorList>
    </citation>
    <scope>NUCLEOTIDE SEQUENCE</scope>
    <source>
        <strain evidence="2">G21630-S1</strain>
    </source>
</reference>
<proteinExistence type="predicted"/>